<reference evidence="4" key="1">
    <citation type="submission" date="2016-10" db="EMBL/GenBank/DDBJ databases">
        <authorList>
            <person name="Varghese N."/>
            <person name="Submissions S."/>
        </authorList>
    </citation>
    <scope>NUCLEOTIDE SEQUENCE [LARGE SCALE GENOMIC DNA]</scope>
    <source>
        <strain evidence="4">DSM 43163</strain>
    </source>
</reference>
<accession>A0A1H6BK85</accession>
<dbReference type="EMBL" id="FNVO01000007">
    <property type="protein sequence ID" value="SEG60865.1"/>
    <property type="molecule type" value="Genomic_DNA"/>
</dbReference>
<organism evidence="3 4">
    <name type="scientific">Thermomonospora echinospora</name>
    <dbReference type="NCBI Taxonomy" id="1992"/>
    <lineage>
        <taxon>Bacteria</taxon>
        <taxon>Bacillati</taxon>
        <taxon>Actinomycetota</taxon>
        <taxon>Actinomycetes</taxon>
        <taxon>Streptosporangiales</taxon>
        <taxon>Thermomonosporaceae</taxon>
        <taxon>Thermomonospora</taxon>
    </lineage>
</organism>
<dbReference type="InterPro" id="IPR032856">
    <property type="entry name" value="GDE_N_bis"/>
</dbReference>
<feature type="domain" description="Putative glycogen debranching enzyme N-terminal" evidence="2">
    <location>
        <begin position="1"/>
        <end position="71"/>
    </location>
</feature>
<dbReference type="Pfam" id="PF14742">
    <property type="entry name" value="GDE_N_bis"/>
    <property type="match status" value="1"/>
</dbReference>
<evidence type="ECO:0000313" key="4">
    <source>
        <dbReference type="Proteomes" id="UP000236723"/>
    </source>
</evidence>
<evidence type="ECO:0000313" key="3">
    <source>
        <dbReference type="EMBL" id="SEG60865.1"/>
    </source>
</evidence>
<dbReference type="AlphaFoldDB" id="A0A1H6BK85"/>
<evidence type="ECO:0000259" key="2">
    <source>
        <dbReference type="Pfam" id="PF14742"/>
    </source>
</evidence>
<gene>
    <name evidence="3" type="ORF">SAMN04489712_107163</name>
</gene>
<evidence type="ECO:0000256" key="1">
    <source>
        <dbReference type="SAM" id="MobiDB-lite"/>
    </source>
</evidence>
<protein>
    <submittedName>
        <fullName evidence="3">N-terminal domain of (Some) glycogen debranching enzymes</fullName>
    </submittedName>
</protein>
<dbReference type="Proteomes" id="UP000236723">
    <property type="component" value="Unassembled WGS sequence"/>
</dbReference>
<sequence>MREDLALRNMSHESAGCPVTLLVDADFADLFEAKEDRDQGLPQRRGGGDGLRIWADGGKETRGVRGTVEHATVGVGR</sequence>
<name>A0A1H6BK85_9ACTN</name>
<proteinExistence type="predicted"/>
<feature type="region of interest" description="Disordered" evidence="1">
    <location>
        <begin position="36"/>
        <end position="56"/>
    </location>
</feature>
<keyword evidence="4" id="KW-1185">Reference proteome</keyword>